<keyword evidence="1" id="KW-1133">Transmembrane helix</keyword>
<evidence type="ECO:0000313" key="3">
    <source>
        <dbReference type="Proteomes" id="UP000176914"/>
    </source>
</evidence>
<feature type="transmembrane region" description="Helical" evidence="1">
    <location>
        <begin position="54"/>
        <end position="75"/>
    </location>
</feature>
<comment type="caution">
    <text evidence="2">The sequence shown here is derived from an EMBL/GenBank/DDBJ whole genome shotgun (WGS) entry which is preliminary data.</text>
</comment>
<name>A0A1F6E690_9BACT</name>
<evidence type="ECO:0000256" key="1">
    <source>
        <dbReference type="SAM" id="Phobius"/>
    </source>
</evidence>
<dbReference type="AlphaFoldDB" id="A0A1F6E690"/>
<evidence type="ECO:0000313" key="2">
    <source>
        <dbReference type="EMBL" id="OGG69141.1"/>
    </source>
</evidence>
<gene>
    <name evidence="2" type="ORF">A3C20_03325</name>
</gene>
<protein>
    <submittedName>
        <fullName evidence="2">Uncharacterized protein</fullName>
    </submittedName>
</protein>
<dbReference type="EMBL" id="MFLL01000018">
    <property type="protein sequence ID" value="OGG69141.1"/>
    <property type="molecule type" value="Genomic_DNA"/>
</dbReference>
<sequence length="103" mass="11286">MNAASDIVSRFVDLIIDPAILVIFTFGFFLFIWGLVQFLWNLDEGGENASGKQHMLWGIVGMLIMVSVFGILNIIDNTLGLNAGNPDVGRINNVTAPPLFYGQ</sequence>
<organism evidence="2 3">
    <name type="scientific">Candidatus Kaiserbacteria bacterium RIFCSPHIGHO2_02_FULL_55_25</name>
    <dbReference type="NCBI Taxonomy" id="1798498"/>
    <lineage>
        <taxon>Bacteria</taxon>
        <taxon>Candidatus Kaiseribacteriota</taxon>
    </lineage>
</organism>
<keyword evidence="1" id="KW-0812">Transmembrane</keyword>
<reference evidence="2 3" key="1">
    <citation type="journal article" date="2016" name="Nat. Commun.">
        <title>Thousands of microbial genomes shed light on interconnected biogeochemical processes in an aquifer system.</title>
        <authorList>
            <person name="Anantharaman K."/>
            <person name="Brown C.T."/>
            <person name="Hug L.A."/>
            <person name="Sharon I."/>
            <person name="Castelle C.J."/>
            <person name="Probst A.J."/>
            <person name="Thomas B.C."/>
            <person name="Singh A."/>
            <person name="Wilkins M.J."/>
            <person name="Karaoz U."/>
            <person name="Brodie E.L."/>
            <person name="Williams K.H."/>
            <person name="Hubbard S.S."/>
            <person name="Banfield J.F."/>
        </authorList>
    </citation>
    <scope>NUCLEOTIDE SEQUENCE [LARGE SCALE GENOMIC DNA]</scope>
</reference>
<feature type="transmembrane region" description="Helical" evidence="1">
    <location>
        <begin position="20"/>
        <end position="42"/>
    </location>
</feature>
<proteinExistence type="predicted"/>
<keyword evidence="1" id="KW-0472">Membrane</keyword>
<accession>A0A1F6E690</accession>
<dbReference type="Proteomes" id="UP000176914">
    <property type="component" value="Unassembled WGS sequence"/>
</dbReference>